<protein>
    <submittedName>
        <fullName evidence="2">Uncharacterized protein</fullName>
    </submittedName>
</protein>
<dbReference type="Proteomes" id="UP000324748">
    <property type="component" value="Unassembled WGS sequence"/>
</dbReference>
<accession>A0A5B0R0H7</accession>
<evidence type="ECO:0000256" key="1">
    <source>
        <dbReference type="SAM" id="MobiDB-lite"/>
    </source>
</evidence>
<gene>
    <name evidence="2" type="ORF">PGT21_013685</name>
</gene>
<keyword evidence="3" id="KW-1185">Reference proteome</keyword>
<proteinExistence type="predicted"/>
<sequence length="89" mass="9288">MTSKVLKSACREPFLRSGLINLTTLRCVTKDGPARDDPIKGRVYSGCPSGARWAGAVNLAYPEVQTNPTSSSACDPSAASASGRISTSQ</sequence>
<reference evidence="2 3" key="1">
    <citation type="submission" date="2019-05" db="EMBL/GenBank/DDBJ databases">
        <title>Emergence of the Ug99 lineage of the wheat stem rust pathogen through somatic hybridization.</title>
        <authorList>
            <person name="Li F."/>
            <person name="Upadhyaya N.M."/>
            <person name="Sperschneider J."/>
            <person name="Matny O."/>
            <person name="Nguyen-Phuc H."/>
            <person name="Mago R."/>
            <person name="Raley C."/>
            <person name="Miller M.E."/>
            <person name="Silverstein K.A.T."/>
            <person name="Henningsen E."/>
            <person name="Hirsch C.D."/>
            <person name="Visser B."/>
            <person name="Pretorius Z.A."/>
            <person name="Steffenson B.J."/>
            <person name="Schwessinger B."/>
            <person name="Dodds P.N."/>
            <person name="Figueroa M."/>
        </authorList>
    </citation>
    <scope>NUCLEOTIDE SEQUENCE [LARGE SCALE GENOMIC DNA]</scope>
    <source>
        <strain evidence="2">21-0</strain>
    </source>
</reference>
<feature type="region of interest" description="Disordered" evidence="1">
    <location>
        <begin position="67"/>
        <end position="89"/>
    </location>
</feature>
<organism evidence="2 3">
    <name type="scientific">Puccinia graminis f. sp. tritici</name>
    <dbReference type="NCBI Taxonomy" id="56615"/>
    <lineage>
        <taxon>Eukaryota</taxon>
        <taxon>Fungi</taxon>
        <taxon>Dikarya</taxon>
        <taxon>Basidiomycota</taxon>
        <taxon>Pucciniomycotina</taxon>
        <taxon>Pucciniomycetes</taxon>
        <taxon>Pucciniales</taxon>
        <taxon>Pucciniaceae</taxon>
        <taxon>Puccinia</taxon>
    </lineage>
</organism>
<dbReference type="AlphaFoldDB" id="A0A5B0R0H7"/>
<evidence type="ECO:0000313" key="2">
    <source>
        <dbReference type="EMBL" id="KAA1119051.1"/>
    </source>
</evidence>
<evidence type="ECO:0000313" key="3">
    <source>
        <dbReference type="Proteomes" id="UP000324748"/>
    </source>
</evidence>
<comment type="caution">
    <text evidence="2">The sequence shown here is derived from an EMBL/GenBank/DDBJ whole genome shotgun (WGS) entry which is preliminary data.</text>
</comment>
<dbReference type="EMBL" id="VSWC01000001">
    <property type="protein sequence ID" value="KAA1119051.1"/>
    <property type="molecule type" value="Genomic_DNA"/>
</dbReference>
<name>A0A5B0R0H7_PUCGR</name>
<feature type="compositionally biased region" description="Low complexity" evidence="1">
    <location>
        <begin position="70"/>
        <end position="82"/>
    </location>
</feature>